<evidence type="ECO:0000313" key="2">
    <source>
        <dbReference type="EMBL" id="KRY75873.1"/>
    </source>
</evidence>
<protein>
    <submittedName>
        <fullName evidence="2">Uncharacterized protein</fullName>
    </submittedName>
</protein>
<evidence type="ECO:0000256" key="1">
    <source>
        <dbReference type="SAM" id="MobiDB-lite"/>
    </source>
</evidence>
<gene>
    <name evidence="2" type="ORF">T4A_12268</name>
</gene>
<feature type="region of interest" description="Disordered" evidence="1">
    <location>
        <begin position="9"/>
        <end position="37"/>
    </location>
</feature>
<dbReference type="EMBL" id="JYDR01000015">
    <property type="protein sequence ID" value="KRY75873.1"/>
    <property type="molecule type" value="Genomic_DNA"/>
</dbReference>
<feature type="compositionally biased region" description="Basic residues" evidence="1">
    <location>
        <begin position="111"/>
        <end position="123"/>
    </location>
</feature>
<sequence>MDMGHLLKIDPASTGATARRLSRGKSPLKGRGARGGAGAVEPGLTLLLIPWRGSSKAAGLWYRNRVRKRCVMPKLMKGATPNELVKGVTANRMLTIGRKTKPASTGATARRLSRGKSPLKGRGARGGAGAVEPGLTLLLIPWRGSSKAAGLWYRNRVRKR</sequence>
<reference evidence="2 3" key="1">
    <citation type="submission" date="2015-01" db="EMBL/GenBank/DDBJ databases">
        <title>Evolution of Trichinella species and genotypes.</title>
        <authorList>
            <person name="Korhonen P.K."/>
            <person name="Edoardo P."/>
            <person name="Giuseppe L.R."/>
            <person name="Gasser R.B."/>
        </authorList>
    </citation>
    <scope>NUCLEOTIDE SEQUENCE [LARGE SCALE GENOMIC DNA]</scope>
    <source>
        <strain evidence="2">ISS13</strain>
    </source>
</reference>
<comment type="caution">
    <text evidence="2">The sequence shown here is derived from an EMBL/GenBank/DDBJ whole genome shotgun (WGS) entry which is preliminary data.</text>
</comment>
<organism evidence="2 3">
    <name type="scientific">Trichinella pseudospiralis</name>
    <name type="common">Parasitic roundworm</name>
    <dbReference type="NCBI Taxonomy" id="6337"/>
    <lineage>
        <taxon>Eukaryota</taxon>
        <taxon>Metazoa</taxon>
        <taxon>Ecdysozoa</taxon>
        <taxon>Nematoda</taxon>
        <taxon>Enoplea</taxon>
        <taxon>Dorylaimia</taxon>
        <taxon>Trichinellida</taxon>
        <taxon>Trichinellidae</taxon>
        <taxon>Trichinella</taxon>
    </lineage>
</organism>
<feature type="compositionally biased region" description="Basic residues" evidence="1">
    <location>
        <begin position="20"/>
        <end position="32"/>
    </location>
</feature>
<proteinExistence type="predicted"/>
<accession>A0A0V1EQB2</accession>
<feature type="region of interest" description="Disordered" evidence="1">
    <location>
        <begin position="100"/>
        <end position="128"/>
    </location>
</feature>
<dbReference type="AlphaFoldDB" id="A0A0V1EQB2"/>
<name>A0A0V1EQB2_TRIPS</name>
<dbReference type="Proteomes" id="UP000054632">
    <property type="component" value="Unassembled WGS sequence"/>
</dbReference>
<evidence type="ECO:0000313" key="3">
    <source>
        <dbReference type="Proteomes" id="UP000054632"/>
    </source>
</evidence>